<reference evidence="1 2" key="1">
    <citation type="journal article" date="2017" name="Antonie Van Leeuwenhoek">
        <title>Phylogenomic resolution of the bacterial genus Pantoea and its relationship with Erwinia and Tatumella.</title>
        <authorList>
            <person name="Palmer M."/>
            <person name="Steenkamp E.T."/>
            <person name="Coetzee M.P."/>
            <person name="Chan W.Y."/>
            <person name="van Zyl E."/>
            <person name="De Maayer P."/>
            <person name="Coutinho T.A."/>
            <person name="Blom J."/>
            <person name="Smits T.H."/>
            <person name="Duffy B."/>
            <person name="Venter S.N."/>
        </authorList>
    </citation>
    <scope>NUCLEOTIDE SEQUENCE [LARGE SCALE GENOMIC DNA]</scope>
    <source>
        <strain evidence="1 2">LMG 26277</strain>
    </source>
</reference>
<dbReference type="EMBL" id="MLFS01000082">
    <property type="protein sequence ID" value="ORM68840.1"/>
    <property type="molecule type" value="Genomic_DNA"/>
</dbReference>
<dbReference type="Proteomes" id="UP000193104">
    <property type="component" value="Unassembled WGS sequence"/>
</dbReference>
<dbReference type="InterPro" id="IPR008514">
    <property type="entry name" value="T6SS_Hcp"/>
</dbReference>
<dbReference type="PANTHER" id="PTHR36152:SF5">
    <property type="entry name" value="PROTEIN HCP1"/>
    <property type="match status" value="1"/>
</dbReference>
<protein>
    <recommendedName>
        <fullName evidence="3">Hcp1 family type VI secretion system effector</fullName>
    </recommendedName>
</protein>
<organism evidence="1 2">
    <name type="scientific">Pantoea wallisii</name>
    <dbReference type="NCBI Taxonomy" id="1076551"/>
    <lineage>
        <taxon>Bacteria</taxon>
        <taxon>Pseudomonadati</taxon>
        <taxon>Pseudomonadota</taxon>
        <taxon>Gammaproteobacteria</taxon>
        <taxon>Enterobacterales</taxon>
        <taxon>Erwiniaceae</taxon>
        <taxon>Pantoea</taxon>
    </lineage>
</organism>
<dbReference type="RefSeq" id="WP_128602934.1">
    <property type="nucleotide sequence ID" value="NZ_MLFS01000082.1"/>
</dbReference>
<dbReference type="PANTHER" id="PTHR36152">
    <property type="entry name" value="CYTOPLASMIC PROTEIN-RELATED"/>
    <property type="match status" value="1"/>
</dbReference>
<dbReference type="InterPro" id="IPR036624">
    <property type="entry name" value="Hcp1-lik_sf"/>
</dbReference>
<comment type="caution">
    <text evidence="1">The sequence shown here is derived from an EMBL/GenBank/DDBJ whole genome shotgun (WGS) entry which is preliminary data.</text>
</comment>
<dbReference type="Pfam" id="PF05638">
    <property type="entry name" value="T6SS_HCP"/>
    <property type="match status" value="1"/>
</dbReference>
<name>A0A1X1CWX6_9GAMM</name>
<keyword evidence="2" id="KW-1185">Reference proteome</keyword>
<dbReference type="OrthoDB" id="4865570at2"/>
<gene>
    <name evidence="1" type="ORF">HA48_19970</name>
</gene>
<evidence type="ECO:0000313" key="2">
    <source>
        <dbReference type="Proteomes" id="UP000193104"/>
    </source>
</evidence>
<sequence>MAIDMFLKVDGVTGESKDANHKNWVDALSFNWAASQPGNMSVGGGGGAGKVQFRDLNVQAVIDKATPAIMKYCASGKHVAKVELSICKAGGNQVEYTRVVLEDVLVSATEFNGVGNTDAILVNYYFQAAKVNLHYWEQADKGNKGAESKSGWDIKQNKEI</sequence>
<dbReference type="AlphaFoldDB" id="A0A1X1CWX6"/>
<evidence type="ECO:0000313" key="1">
    <source>
        <dbReference type="EMBL" id="ORM68840.1"/>
    </source>
</evidence>
<dbReference type="STRING" id="1076551.HA48_19970"/>
<dbReference type="Gene3D" id="2.30.110.20">
    <property type="entry name" value="Hcp1-like"/>
    <property type="match status" value="1"/>
</dbReference>
<dbReference type="SUPFAM" id="SSF141452">
    <property type="entry name" value="Hcp1-like"/>
    <property type="match status" value="1"/>
</dbReference>
<accession>A0A1X1CWX6</accession>
<evidence type="ECO:0008006" key="3">
    <source>
        <dbReference type="Google" id="ProtNLM"/>
    </source>
</evidence>
<proteinExistence type="predicted"/>
<dbReference type="InterPro" id="IPR053165">
    <property type="entry name" value="HSI-I_assembly_Hcp1"/>
</dbReference>